<evidence type="ECO:0008006" key="4">
    <source>
        <dbReference type="Google" id="ProtNLM"/>
    </source>
</evidence>
<dbReference type="InterPro" id="IPR020835">
    <property type="entry name" value="Catalase_sf"/>
</dbReference>
<dbReference type="Gene3D" id="2.40.180.10">
    <property type="entry name" value="Catalase core domain"/>
    <property type="match status" value="1"/>
</dbReference>
<dbReference type="CDD" id="cd08152">
    <property type="entry name" value="y4iL_like"/>
    <property type="match status" value="1"/>
</dbReference>
<dbReference type="AlphaFoldDB" id="A0A8H9FZE5"/>
<evidence type="ECO:0000313" key="2">
    <source>
        <dbReference type="EMBL" id="GGE17656.1"/>
    </source>
</evidence>
<dbReference type="RefSeq" id="WP_094258894.1">
    <property type="nucleotide sequence ID" value="NZ_BMKM01000003.1"/>
</dbReference>
<dbReference type="PANTHER" id="PTHR36195">
    <property type="entry name" value="DOMAIN PROTEIN, PUTATIVE (AFU_ORTHOLOGUE AFUA_5G01990)-RELATED-RELATED"/>
    <property type="match status" value="1"/>
</dbReference>
<dbReference type="GO" id="GO:0020037">
    <property type="term" value="F:heme binding"/>
    <property type="evidence" value="ECO:0007669"/>
    <property type="project" value="InterPro"/>
</dbReference>
<name>A0A8H9FZE5_9SPHI</name>
<sequence length="379" mass="43534">MNKEYIQYKPELEEIPENFKEYMATINNDIQNYIKETKTLSHINHYTRDAHANGYAALKAEFEILSGLPSELAQGIYAQPGKHEAVIRFSNGSSRVLPDKLSGNAQGMAIKVFDIPGKKLAPNEEDSPNMDYNLINNPVFFCNTAEHYVFISKLFLKLTDFFEKGALGKLEFAALWATENKKAFPNWEALKELNALKTFEKIPAINSFLYEFYSMGAVRHGDYMGKIRVIPTAETRSKIQDREVDIESEDWPYRSAIIKEIAKHELTFELQIQLCSDLDKLPINDLTVEWDQNIAPFQTVAKITIFKQEVPADGNFEVMENLSFTPFRTIEENCPIGNLQRTRQQAYVTSSNSRHNLNHKKKIEPKNLKEAFDPNTYNK</sequence>
<organism evidence="2 3">
    <name type="scientific">Sphingobacterium cellulitidis</name>
    <dbReference type="NCBI Taxonomy" id="1768011"/>
    <lineage>
        <taxon>Bacteria</taxon>
        <taxon>Pseudomonadati</taxon>
        <taxon>Bacteroidota</taxon>
        <taxon>Sphingobacteriia</taxon>
        <taxon>Sphingobacteriales</taxon>
        <taxon>Sphingobacteriaceae</taxon>
        <taxon>Sphingobacterium</taxon>
    </lineage>
</organism>
<evidence type="ECO:0000313" key="3">
    <source>
        <dbReference type="Proteomes" id="UP000614460"/>
    </source>
</evidence>
<feature type="region of interest" description="Disordered" evidence="1">
    <location>
        <begin position="350"/>
        <end position="379"/>
    </location>
</feature>
<keyword evidence="3" id="KW-1185">Reference proteome</keyword>
<protein>
    <recommendedName>
        <fullName evidence="4">Catalase</fullName>
    </recommendedName>
</protein>
<comment type="caution">
    <text evidence="2">The sequence shown here is derived from an EMBL/GenBank/DDBJ whole genome shotgun (WGS) entry which is preliminary data.</text>
</comment>
<dbReference type="Proteomes" id="UP000614460">
    <property type="component" value="Unassembled WGS sequence"/>
</dbReference>
<dbReference type="PANTHER" id="PTHR36195:SF4">
    <property type="entry name" value="DOMAIN PROTEIN, PUTATIVE (AFU_ORTHOLOGUE AFUA_5G01990)-RELATED"/>
    <property type="match status" value="1"/>
</dbReference>
<proteinExistence type="predicted"/>
<reference evidence="2" key="1">
    <citation type="journal article" date="2014" name="Int. J. Syst. Evol. Microbiol.">
        <title>Complete genome sequence of Corynebacterium casei LMG S-19264T (=DSM 44701T), isolated from a smear-ripened cheese.</title>
        <authorList>
            <consortium name="US DOE Joint Genome Institute (JGI-PGF)"/>
            <person name="Walter F."/>
            <person name="Albersmeier A."/>
            <person name="Kalinowski J."/>
            <person name="Ruckert C."/>
        </authorList>
    </citation>
    <scope>NUCLEOTIDE SEQUENCE</scope>
    <source>
        <strain evidence="2">CGMCC 1.15966</strain>
    </source>
</reference>
<accession>A0A8H9FZE5</accession>
<dbReference type="SUPFAM" id="SSF56634">
    <property type="entry name" value="Heme-dependent catalase-like"/>
    <property type="match status" value="1"/>
</dbReference>
<evidence type="ECO:0000256" key="1">
    <source>
        <dbReference type="SAM" id="MobiDB-lite"/>
    </source>
</evidence>
<dbReference type="EMBL" id="BMKM01000003">
    <property type="protein sequence ID" value="GGE17656.1"/>
    <property type="molecule type" value="Genomic_DNA"/>
</dbReference>
<gene>
    <name evidence="2" type="ORF">GCM10011516_14220</name>
</gene>
<reference evidence="2" key="2">
    <citation type="submission" date="2020-09" db="EMBL/GenBank/DDBJ databases">
        <authorList>
            <person name="Sun Q."/>
            <person name="Zhou Y."/>
        </authorList>
    </citation>
    <scope>NUCLEOTIDE SEQUENCE</scope>
    <source>
        <strain evidence="2">CGMCC 1.15966</strain>
    </source>
</reference>